<dbReference type="Pfam" id="PF10955">
    <property type="entry name" value="Fin"/>
    <property type="match status" value="1"/>
</dbReference>
<name>A0ABY9KV49_9BACI</name>
<accession>A0ABY9KV49</accession>
<reference evidence="1" key="1">
    <citation type="submission" date="2023-06" db="EMBL/GenBank/DDBJ databases">
        <title>A Treasure from Seagulls: Isolation and Description of Aciduricobacillus qingdaonensis gen. nov., sp. nov., a Rare Obligately Uric Acid-utilizing Member in the Family Bacillaceae.</title>
        <authorList>
            <person name="Liu W."/>
            <person name="Wang B."/>
        </authorList>
    </citation>
    <scope>NUCLEOTIDE SEQUENCE</scope>
    <source>
        <strain evidence="1">44XB</strain>
    </source>
</reference>
<dbReference type="RefSeq" id="WP_348028114.1">
    <property type="nucleotide sequence ID" value="NZ_CP129113.1"/>
</dbReference>
<proteinExistence type="predicted"/>
<dbReference type="EMBL" id="CP129113">
    <property type="protein sequence ID" value="WLV24759.1"/>
    <property type="molecule type" value="Genomic_DNA"/>
</dbReference>
<evidence type="ECO:0000313" key="1">
    <source>
        <dbReference type="EMBL" id="WLV24759.1"/>
    </source>
</evidence>
<protein>
    <submittedName>
        <fullName evidence="1">Anti-sigma-F factor Fin family protein</fullName>
    </submittedName>
</protein>
<dbReference type="Proteomes" id="UP001180087">
    <property type="component" value="Chromosome"/>
</dbReference>
<organism evidence="1 2">
    <name type="scientific">Aciduricibacillus chroicocephali</name>
    <dbReference type="NCBI Taxonomy" id="3054939"/>
    <lineage>
        <taxon>Bacteria</taxon>
        <taxon>Bacillati</taxon>
        <taxon>Bacillota</taxon>
        <taxon>Bacilli</taxon>
        <taxon>Bacillales</taxon>
        <taxon>Bacillaceae</taxon>
        <taxon>Aciduricibacillus</taxon>
    </lineage>
</organism>
<dbReference type="InterPro" id="IPR020115">
    <property type="entry name" value="Fin"/>
</dbReference>
<keyword evidence="2" id="KW-1185">Reference proteome</keyword>
<sequence>MAIIYYKCRHCQQEIGKLEKREVDASMLGLHVLSDSEKSEMIEHAESGEMHIRSICDQCESTLKKYPQYYELDYFIH</sequence>
<gene>
    <name evidence="1" type="ORF">QR721_00295</name>
</gene>
<evidence type="ECO:0000313" key="2">
    <source>
        <dbReference type="Proteomes" id="UP001180087"/>
    </source>
</evidence>